<evidence type="ECO:0000256" key="1">
    <source>
        <dbReference type="ARBA" id="ARBA00022612"/>
    </source>
</evidence>
<evidence type="ECO:0000259" key="2">
    <source>
        <dbReference type="Pfam" id="PF17289"/>
    </source>
</evidence>
<keyword evidence="4" id="KW-1185">Reference proteome</keyword>
<organism evidence="3 4">
    <name type="scientific">Blastochloris tepida</name>
    <dbReference type="NCBI Taxonomy" id="2233851"/>
    <lineage>
        <taxon>Bacteria</taxon>
        <taxon>Pseudomonadati</taxon>
        <taxon>Pseudomonadota</taxon>
        <taxon>Alphaproteobacteria</taxon>
        <taxon>Hyphomicrobiales</taxon>
        <taxon>Blastochloridaceae</taxon>
        <taxon>Blastochloris</taxon>
    </lineage>
</organism>
<dbReference type="Proteomes" id="UP000266934">
    <property type="component" value="Chromosome"/>
</dbReference>
<dbReference type="Gene3D" id="3.40.50.300">
    <property type="entry name" value="P-loop containing nucleotide triphosphate hydrolases"/>
    <property type="match status" value="1"/>
</dbReference>
<dbReference type="Pfam" id="PF17289">
    <property type="entry name" value="Terminase_6C"/>
    <property type="match status" value="1"/>
</dbReference>
<dbReference type="InterPro" id="IPR027417">
    <property type="entry name" value="P-loop_NTPase"/>
</dbReference>
<dbReference type="EMBL" id="AP018907">
    <property type="protein sequence ID" value="BBF93547.1"/>
    <property type="molecule type" value="Genomic_DNA"/>
</dbReference>
<proteinExistence type="predicted"/>
<dbReference type="KEGG" id="blag:BLTE_22320"/>
<name>A0A348G1W4_9HYPH</name>
<dbReference type="AlphaFoldDB" id="A0A348G1W4"/>
<sequence>MTEPCLATIPGCGPSWRAVWRSWKASGREGEFLARLTDDQLDDFLHEWRSWARPAQWPPAAAADGAPWTIWLMLGGRGSGKTRAGAEWVRALALGRPPAARAPTSPIALVGETAADVREVMVEGVSGLLRIHARFERPRWLPSRRRLEWPNGAVAQTFSADDPEQLRGPQFAAAWCDEIAKWSRAEEAFDMLQFALRLGEAPRQVVTTTPRAVPIVRRLVADPRVAVARMTTAENALNLAPGFLDAIVGRYRGTRLGRQELMGELIEDRAGTLFPRDLIERCRIAVPPPLARIVVAVDPPASAHRTSDACGIVAAGRTEDGRLCVLADDTARGLRPAQWAARALALYHRLEADALIAEANQGGEMVRSVFADADSSVPVRLVHARRGKWLRAEPIAQLYEQGKVAHAGAFPALEDEMADFAHDGLSDGRSPDRLDALVWALTSLTEPDTQPRVRRV</sequence>
<keyword evidence="1" id="KW-1188">Viral release from host cell</keyword>
<dbReference type="OrthoDB" id="4519042at2"/>
<feature type="domain" description="Terminase large subunit gp17-like C-terminal" evidence="2">
    <location>
        <begin position="296"/>
        <end position="443"/>
    </location>
</feature>
<protein>
    <submittedName>
        <fullName evidence="3">DNA-packaging protein</fullName>
    </submittedName>
</protein>
<accession>A0A348G1W4</accession>
<reference evidence="3 4" key="1">
    <citation type="submission" date="2018-08" db="EMBL/GenBank/DDBJ databases">
        <title>Complete genome sequencing of Blastochloris tepida GI.</title>
        <authorList>
            <person name="Tsukatani Y."/>
            <person name="Mori H."/>
        </authorList>
    </citation>
    <scope>NUCLEOTIDE SEQUENCE [LARGE SCALE GENOMIC DNA]</scope>
    <source>
        <strain evidence="3 4">GI</strain>
    </source>
</reference>
<dbReference type="RefSeq" id="WP_126400498.1">
    <property type="nucleotide sequence ID" value="NZ_AP018907.1"/>
</dbReference>
<evidence type="ECO:0000313" key="4">
    <source>
        <dbReference type="Proteomes" id="UP000266934"/>
    </source>
</evidence>
<dbReference type="Gene3D" id="3.30.420.240">
    <property type="match status" value="1"/>
</dbReference>
<gene>
    <name evidence="3" type="ORF">BLTE_22320</name>
</gene>
<dbReference type="Pfam" id="PF03237">
    <property type="entry name" value="Terminase_6N"/>
    <property type="match status" value="1"/>
</dbReference>
<dbReference type="InterPro" id="IPR035421">
    <property type="entry name" value="Terminase_6C"/>
</dbReference>
<evidence type="ECO:0000313" key="3">
    <source>
        <dbReference type="EMBL" id="BBF93547.1"/>
    </source>
</evidence>